<evidence type="ECO:0000313" key="2">
    <source>
        <dbReference type="EMBL" id="MFC5923017.1"/>
    </source>
</evidence>
<keyword evidence="3" id="KW-1185">Reference proteome</keyword>
<dbReference type="EMBL" id="JBHSQS010000003">
    <property type="protein sequence ID" value="MFC5923017.1"/>
    <property type="molecule type" value="Genomic_DNA"/>
</dbReference>
<reference evidence="3" key="1">
    <citation type="journal article" date="2019" name="Int. J. Syst. Evol. Microbiol.">
        <title>The Global Catalogue of Microorganisms (GCM) 10K type strain sequencing project: providing services to taxonomists for standard genome sequencing and annotation.</title>
        <authorList>
            <consortium name="The Broad Institute Genomics Platform"/>
            <consortium name="The Broad Institute Genome Sequencing Center for Infectious Disease"/>
            <person name="Wu L."/>
            <person name="Ma J."/>
        </authorList>
    </citation>
    <scope>NUCLEOTIDE SEQUENCE [LARGE SCALE GENOMIC DNA]</scope>
    <source>
        <strain evidence="3">CGMCC 4.7144</strain>
    </source>
</reference>
<accession>A0ABW1H383</accession>
<feature type="signal peptide" evidence="1">
    <location>
        <begin position="1"/>
        <end position="19"/>
    </location>
</feature>
<evidence type="ECO:0000313" key="3">
    <source>
        <dbReference type="Proteomes" id="UP001596226"/>
    </source>
</evidence>
<comment type="caution">
    <text evidence="2">The sequence shown here is derived from an EMBL/GenBank/DDBJ whole genome shotgun (WGS) entry which is preliminary data.</text>
</comment>
<dbReference type="PROSITE" id="PS51257">
    <property type="entry name" value="PROKAR_LIPOPROTEIN"/>
    <property type="match status" value="1"/>
</dbReference>
<sequence>MSVPGRTLRAICAAACAVALVTGCPGTPKGGPAAAPTTSPPPPPFDVETVQALLLPPEGLGTGWKGYDWPYDGTLPALCTYLPEPLRKPGDQVEPKTPGDPQVLTVTAKADVTDDGIGQERPRFRFQFALVYPDEDAAVASLAELRAVADACPKKVHIPRWKQDGRTMASYDEFVEVRPLTERDWPGFLVKRHPVYEKTTSTSDNVALAVLQNRNLVLLLRYYALSSTRSDPAFDGEWDEFRTAVLARFA</sequence>
<keyword evidence="1" id="KW-0732">Signal</keyword>
<feature type="chain" id="PRO_5045496634" description="Lipoprotein" evidence="1">
    <location>
        <begin position="20"/>
        <end position="250"/>
    </location>
</feature>
<protein>
    <recommendedName>
        <fullName evidence="4">Lipoprotein</fullName>
    </recommendedName>
</protein>
<evidence type="ECO:0000256" key="1">
    <source>
        <dbReference type="SAM" id="SignalP"/>
    </source>
</evidence>
<proteinExistence type="predicted"/>
<name>A0ABW1H383_9ACTN</name>
<gene>
    <name evidence="2" type="ORF">ACFQGL_06635</name>
</gene>
<dbReference type="Proteomes" id="UP001596226">
    <property type="component" value="Unassembled WGS sequence"/>
</dbReference>
<dbReference type="RefSeq" id="WP_377506926.1">
    <property type="nucleotide sequence ID" value="NZ_JBHSQS010000003.1"/>
</dbReference>
<evidence type="ECO:0008006" key="4">
    <source>
        <dbReference type="Google" id="ProtNLM"/>
    </source>
</evidence>
<organism evidence="2 3">
    <name type="scientific">Micromonospora vulcania</name>
    <dbReference type="NCBI Taxonomy" id="1441873"/>
    <lineage>
        <taxon>Bacteria</taxon>
        <taxon>Bacillati</taxon>
        <taxon>Actinomycetota</taxon>
        <taxon>Actinomycetes</taxon>
        <taxon>Micromonosporales</taxon>
        <taxon>Micromonosporaceae</taxon>
        <taxon>Micromonospora</taxon>
    </lineage>
</organism>